<evidence type="ECO:0000313" key="2">
    <source>
        <dbReference type="Proteomes" id="UP000076502"/>
    </source>
</evidence>
<accession>A0A154PR21</accession>
<evidence type="ECO:0000313" key="1">
    <source>
        <dbReference type="EMBL" id="KZC14197.1"/>
    </source>
</evidence>
<keyword evidence="2" id="KW-1185">Reference proteome</keyword>
<protein>
    <recommendedName>
        <fullName evidence="3">DDE-1 domain-containing protein</fullName>
    </recommendedName>
</protein>
<organism evidence="1 2">
    <name type="scientific">Dufourea novaeangliae</name>
    <name type="common">Sweat bee</name>
    <dbReference type="NCBI Taxonomy" id="178035"/>
    <lineage>
        <taxon>Eukaryota</taxon>
        <taxon>Metazoa</taxon>
        <taxon>Ecdysozoa</taxon>
        <taxon>Arthropoda</taxon>
        <taxon>Hexapoda</taxon>
        <taxon>Insecta</taxon>
        <taxon>Pterygota</taxon>
        <taxon>Neoptera</taxon>
        <taxon>Endopterygota</taxon>
        <taxon>Hymenoptera</taxon>
        <taxon>Apocrita</taxon>
        <taxon>Aculeata</taxon>
        <taxon>Apoidea</taxon>
        <taxon>Anthophila</taxon>
        <taxon>Halictidae</taxon>
        <taxon>Rophitinae</taxon>
        <taxon>Dufourea</taxon>
    </lineage>
</organism>
<dbReference type="EMBL" id="KQ435046">
    <property type="protein sequence ID" value="KZC14197.1"/>
    <property type="molecule type" value="Genomic_DNA"/>
</dbReference>
<dbReference type="AlphaFoldDB" id="A0A154PR21"/>
<evidence type="ECO:0008006" key="3">
    <source>
        <dbReference type="Google" id="ProtNLM"/>
    </source>
</evidence>
<gene>
    <name evidence="1" type="ORF">WN55_06628</name>
</gene>
<proteinExistence type="predicted"/>
<sequence length="54" mass="6200">MKIQFPIIMYMNGHSSHTTLALSDFCITKQIELVSLYPNITHTMQPMDVAMFLP</sequence>
<reference evidence="1 2" key="1">
    <citation type="submission" date="2015-07" db="EMBL/GenBank/DDBJ databases">
        <title>The genome of Dufourea novaeangliae.</title>
        <authorList>
            <person name="Pan H."/>
            <person name="Kapheim K."/>
        </authorList>
    </citation>
    <scope>NUCLEOTIDE SEQUENCE [LARGE SCALE GENOMIC DNA]</scope>
    <source>
        <strain evidence="1">0120121106</strain>
        <tissue evidence="1">Whole body</tissue>
    </source>
</reference>
<name>A0A154PR21_DUFNO</name>
<dbReference type="Proteomes" id="UP000076502">
    <property type="component" value="Unassembled WGS sequence"/>
</dbReference>